<comment type="caution">
    <text evidence="1">The sequence shown here is derived from an EMBL/GenBank/DDBJ whole genome shotgun (WGS) entry which is preliminary data.</text>
</comment>
<dbReference type="Proteomes" id="UP000198034">
    <property type="component" value="Unassembled WGS sequence"/>
</dbReference>
<accession>A0A2D0AHW5</accession>
<evidence type="ECO:0000313" key="1">
    <source>
        <dbReference type="EMBL" id="OWP77689.1"/>
    </source>
</evidence>
<name>A0A2D0AHW5_9FLAO</name>
<protein>
    <submittedName>
        <fullName evidence="1">Uncharacterized protein</fullName>
    </submittedName>
</protein>
<organism evidence="1 2">
    <name type="scientific">Flavobacterium columnare</name>
    <dbReference type="NCBI Taxonomy" id="996"/>
    <lineage>
        <taxon>Bacteria</taxon>
        <taxon>Pseudomonadati</taxon>
        <taxon>Bacteroidota</taxon>
        <taxon>Flavobacteriia</taxon>
        <taxon>Flavobacteriales</taxon>
        <taxon>Flavobacteriaceae</taxon>
        <taxon>Flavobacterium</taxon>
    </lineage>
</organism>
<evidence type="ECO:0000313" key="2">
    <source>
        <dbReference type="Proteomes" id="UP000198034"/>
    </source>
</evidence>
<gene>
    <name evidence="1" type="ORF">BWK62_06995</name>
</gene>
<sequence length="64" mass="7382">MQPRSNQRLDLPCTKSISNYLCKEELKKIFLRVELISITNGIISWVYSPEKDSNIIFPLINVGN</sequence>
<dbReference type="AlphaFoldDB" id="A0A2D0AHW5"/>
<dbReference type="EMBL" id="MTCY01000015">
    <property type="protein sequence ID" value="OWP77689.1"/>
    <property type="molecule type" value="Genomic_DNA"/>
</dbReference>
<proteinExistence type="predicted"/>
<reference evidence="1 2" key="1">
    <citation type="journal article" date="2017" name="Infect. Genet. Evol.">
        <title>Comparative genome analysis of fish pathogen Flavobacterium columnare reveals extensive sequence diversity within the species.</title>
        <authorList>
            <person name="Kayansamruaj P."/>
            <person name="Dong H.T."/>
            <person name="Hirono I."/>
            <person name="Kondo H."/>
            <person name="Senapin S."/>
            <person name="Rodkhum C."/>
        </authorList>
    </citation>
    <scope>NUCLEOTIDE SEQUENCE [LARGE SCALE GENOMIC DNA]</scope>
    <source>
        <strain evidence="1 2">1214</strain>
    </source>
</reference>